<dbReference type="EMBL" id="LR134182">
    <property type="protein sequence ID" value="VEB40369.1"/>
    <property type="molecule type" value="Genomic_DNA"/>
</dbReference>
<keyword evidence="3" id="KW-0448">Lipopolysaccharide biosynthesis</keyword>
<gene>
    <name evidence="5" type="ORF">NCTC9695_00768</name>
</gene>
<name>A0A3S4HIM4_CHRVL</name>
<reference evidence="5 6" key="1">
    <citation type="submission" date="2018-12" db="EMBL/GenBank/DDBJ databases">
        <authorList>
            <consortium name="Pathogen Informatics"/>
        </authorList>
    </citation>
    <scope>NUCLEOTIDE SEQUENCE [LARGE SCALE GENOMIC DNA]</scope>
    <source>
        <strain evidence="5 6">NCTC9695</strain>
    </source>
</reference>
<evidence type="ECO:0000313" key="6">
    <source>
        <dbReference type="Proteomes" id="UP000275777"/>
    </source>
</evidence>
<evidence type="ECO:0000256" key="3">
    <source>
        <dbReference type="ARBA" id="ARBA00022985"/>
    </source>
</evidence>
<evidence type="ECO:0000256" key="1">
    <source>
        <dbReference type="ARBA" id="ARBA00005068"/>
    </source>
</evidence>
<evidence type="ECO:0000259" key="4">
    <source>
        <dbReference type="Pfam" id="PF01755"/>
    </source>
</evidence>
<dbReference type="UniPathway" id="UPA00501"/>
<dbReference type="AlphaFoldDB" id="A0A3S4HIM4"/>
<dbReference type="InterPro" id="IPR002654">
    <property type="entry name" value="Glyco_trans_25"/>
</dbReference>
<keyword evidence="5" id="KW-0808">Transferase</keyword>
<accession>A0A3S4HIM4</accession>
<evidence type="ECO:0000256" key="2">
    <source>
        <dbReference type="ARBA" id="ARBA00005222"/>
    </source>
</evidence>
<feature type="domain" description="Glycosyl transferase family 25" evidence="4">
    <location>
        <begin position="241"/>
        <end position="407"/>
    </location>
</feature>
<dbReference type="UniPathway" id="UPA00820"/>
<comment type="pathway">
    <text evidence="2">Glycan metabolism; lacto-N-neotetraose biosynthesis.</text>
</comment>
<dbReference type="Pfam" id="PF01755">
    <property type="entry name" value="Glyco_transf_25"/>
    <property type="match status" value="1"/>
</dbReference>
<dbReference type="GO" id="GO:0016740">
    <property type="term" value="F:transferase activity"/>
    <property type="evidence" value="ECO:0007669"/>
    <property type="project" value="UniProtKB-KW"/>
</dbReference>
<organism evidence="5 6">
    <name type="scientific">Chromobacterium violaceum</name>
    <dbReference type="NCBI Taxonomy" id="536"/>
    <lineage>
        <taxon>Bacteria</taxon>
        <taxon>Pseudomonadati</taxon>
        <taxon>Pseudomonadota</taxon>
        <taxon>Betaproteobacteria</taxon>
        <taxon>Neisseriales</taxon>
        <taxon>Chromobacteriaceae</taxon>
        <taxon>Chromobacterium</taxon>
    </lineage>
</organism>
<protein>
    <submittedName>
        <fullName evidence="5">Glycosyltransferase family 25 (LPS biosynthesis protein)</fullName>
    </submittedName>
</protein>
<proteinExistence type="predicted"/>
<dbReference type="Proteomes" id="UP000275777">
    <property type="component" value="Chromosome"/>
</dbReference>
<dbReference type="SUPFAM" id="SSF53448">
    <property type="entry name" value="Nucleotide-diphospho-sugar transferases"/>
    <property type="match status" value="1"/>
</dbReference>
<sequence length="510" mass="57802">MQNLLQQANQEYRNGNYQQALALYDAAYDNYPFKDSIAVLRDRCLKHCAAKPAPVDLRRAADAPAEMAQTLHIVVKEEAGEHTYRCDSSVLNYLPGKALPDTLFPIAAQSHTADVSLAQSILIEIETGSLSNRQAWLKELVSLAIAVHHHQAPGFDISFGSYNDDHLDGHTVIRIRTPYQVSATRDLGEAATGYAPLHAMLFETKKKLQGNLVPQAASNRQGGKLAFDRAEDFISQCLSSPYVLNLSHRTDRRKAAEYAFSALGIKPNFIHGVNGKTARSAQRHWEQHLRYTRNAQSRPTFKYDHEIDFYIKYASTRQREDHYLGKNGKLLSQASLGYMLSYRKALIQALTNTQSKYILICDDDIIIHKNHLQLIERIVKDLPAEFKILSLGAIQYNWNSNILNRCGESLYQCFGTSIASHATVYDRSVAIELLDEIEKMSLPFDVGALHYLKKKYFHQSYVAYPNLFIQDSSESEIADTQQQLKTGTQKDNKYRWELTDYLHYSAGAME</sequence>
<dbReference type="InterPro" id="IPR029044">
    <property type="entry name" value="Nucleotide-diphossugar_trans"/>
</dbReference>
<dbReference type="GO" id="GO:0009103">
    <property type="term" value="P:lipopolysaccharide biosynthetic process"/>
    <property type="evidence" value="ECO:0007669"/>
    <property type="project" value="UniProtKB-KW"/>
</dbReference>
<comment type="pathway">
    <text evidence="1">Bacterial outer membrane biogenesis; lipooligosaccharide biosynthesis.</text>
</comment>
<evidence type="ECO:0000313" key="5">
    <source>
        <dbReference type="EMBL" id="VEB40369.1"/>
    </source>
</evidence>